<feature type="domain" description="DUF3566" evidence="2">
    <location>
        <begin position="11"/>
        <end position="112"/>
    </location>
</feature>
<proteinExistence type="predicted"/>
<evidence type="ECO:0000259" key="2">
    <source>
        <dbReference type="Pfam" id="PF12089"/>
    </source>
</evidence>
<dbReference type="AlphaFoldDB" id="A0A8T4C5D2"/>
<name>A0A8T4C5D2_9ARCH</name>
<dbReference type="EMBL" id="VGJJ01000001">
    <property type="protein sequence ID" value="MBM3281732.1"/>
    <property type="molecule type" value="Genomic_DNA"/>
</dbReference>
<organism evidence="3 4">
    <name type="scientific">Candidatus Iainarchaeum sp</name>
    <dbReference type="NCBI Taxonomy" id="3101447"/>
    <lineage>
        <taxon>Archaea</taxon>
        <taxon>Candidatus Iainarchaeota</taxon>
        <taxon>Candidatus Iainarchaeia</taxon>
        <taxon>Candidatus Iainarchaeales</taxon>
        <taxon>Candidatus Iainarchaeaceae</taxon>
        <taxon>Candidatus Iainarchaeum</taxon>
    </lineage>
</organism>
<dbReference type="Proteomes" id="UP000774699">
    <property type="component" value="Unassembled WGS sequence"/>
</dbReference>
<evidence type="ECO:0000313" key="4">
    <source>
        <dbReference type="Proteomes" id="UP000774699"/>
    </source>
</evidence>
<dbReference type="InterPro" id="IPR021949">
    <property type="entry name" value="DUF3566_TM"/>
</dbReference>
<feature type="transmembrane region" description="Helical" evidence="1">
    <location>
        <begin position="72"/>
        <end position="99"/>
    </location>
</feature>
<keyword evidence="1" id="KW-0812">Transmembrane</keyword>
<evidence type="ECO:0000256" key="1">
    <source>
        <dbReference type="SAM" id="Phobius"/>
    </source>
</evidence>
<sequence>MNAVLRMTSKRLTIHHVDPLMLGKVNAIFGFVMGLLMGILSLLTSGIVSGYLQTLSGTPIDLIEKTQQLGFIGLLFFLVLGIVTGFISGALVALVYNAVAKMVGGLKIEVEDD</sequence>
<gene>
    <name evidence="3" type="ORF">FJY86_00090</name>
</gene>
<evidence type="ECO:0000313" key="3">
    <source>
        <dbReference type="EMBL" id="MBM3281732.1"/>
    </source>
</evidence>
<keyword evidence="1" id="KW-1133">Transmembrane helix</keyword>
<reference evidence="3" key="1">
    <citation type="submission" date="2019-03" db="EMBL/GenBank/DDBJ databases">
        <title>Lake Tanganyika Metagenome-Assembled Genomes (MAGs).</title>
        <authorList>
            <person name="Tran P."/>
        </authorList>
    </citation>
    <scope>NUCLEOTIDE SEQUENCE</scope>
    <source>
        <strain evidence="3">M_DeepCast_50m_m2_156</strain>
    </source>
</reference>
<keyword evidence="1" id="KW-0472">Membrane</keyword>
<protein>
    <recommendedName>
        <fullName evidence="2">DUF3566 domain-containing protein</fullName>
    </recommendedName>
</protein>
<dbReference type="Pfam" id="PF12089">
    <property type="entry name" value="DUF3566"/>
    <property type="match status" value="1"/>
</dbReference>
<comment type="caution">
    <text evidence="3">The sequence shown here is derived from an EMBL/GenBank/DDBJ whole genome shotgun (WGS) entry which is preliminary data.</text>
</comment>
<feature type="transmembrane region" description="Helical" evidence="1">
    <location>
        <begin position="28"/>
        <end position="52"/>
    </location>
</feature>
<accession>A0A8T4C5D2</accession>